<proteinExistence type="predicted"/>
<keyword evidence="6" id="KW-1185">Reference proteome</keyword>
<dbReference type="PANTHER" id="PTHR43280">
    <property type="entry name" value="ARAC-FAMILY TRANSCRIPTIONAL REGULATOR"/>
    <property type="match status" value="1"/>
</dbReference>
<dbReference type="Proteomes" id="UP001060164">
    <property type="component" value="Chromosome"/>
</dbReference>
<keyword evidence="3" id="KW-0804">Transcription</keyword>
<dbReference type="Pfam" id="PF12833">
    <property type="entry name" value="HTH_18"/>
    <property type="match status" value="1"/>
</dbReference>
<name>A0ABY5VLB2_9FIRM</name>
<dbReference type="SMART" id="SM00342">
    <property type="entry name" value="HTH_ARAC"/>
    <property type="match status" value="1"/>
</dbReference>
<dbReference type="InterPro" id="IPR003313">
    <property type="entry name" value="AraC-bd"/>
</dbReference>
<evidence type="ECO:0000313" key="6">
    <source>
        <dbReference type="Proteomes" id="UP001060164"/>
    </source>
</evidence>
<dbReference type="SUPFAM" id="SSF46689">
    <property type="entry name" value="Homeodomain-like"/>
    <property type="match status" value="2"/>
</dbReference>
<reference evidence="5" key="1">
    <citation type="journal article" date="2022" name="Cell">
        <title>Design, construction, and in vivo augmentation of a complex gut microbiome.</title>
        <authorList>
            <person name="Cheng A.G."/>
            <person name="Ho P.Y."/>
            <person name="Aranda-Diaz A."/>
            <person name="Jain S."/>
            <person name="Yu F.B."/>
            <person name="Meng X."/>
            <person name="Wang M."/>
            <person name="Iakiviak M."/>
            <person name="Nagashima K."/>
            <person name="Zhao A."/>
            <person name="Murugkar P."/>
            <person name="Patil A."/>
            <person name="Atabakhsh K."/>
            <person name="Weakley A."/>
            <person name="Yan J."/>
            <person name="Brumbaugh A.R."/>
            <person name="Higginbottom S."/>
            <person name="Dimas A."/>
            <person name="Shiver A.L."/>
            <person name="Deutschbauer A."/>
            <person name="Neff N."/>
            <person name="Sonnenburg J.L."/>
            <person name="Huang K.C."/>
            <person name="Fischbach M.A."/>
        </authorList>
    </citation>
    <scope>NUCLEOTIDE SEQUENCE</scope>
    <source>
        <strain evidence="5">DSM 19829</strain>
    </source>
</reference>
<dbReference type="Gene3D" id="1.10.10.60">
    <property type="entry name" value="Homeodomain-like"/>
    <property type="match status" value="2"/>
</dbReference>
<dbReference type="RefSeq" id="WP_028528311.1">
    <property type="nucleotide sequence ID" value="NZ_CABLBR010000009.1"/>
</dbReference>
<dbReference type="InterPro" id="IPR018062">
    <property type="entry name" value="HTH_AraC-typ_CS"/>
</dbReference>
<dbReference type="EMBL" id="CP102290">
    <property type="protein sequence ID" value="UWP61092.1"/>
    <property type="molecule type" value="Genomic_DNA"/>
</dbReference>
<keyword evidence="1" id="KW-0805">Transcription regulation</keyword>
<dbReference type="InterPro" id="IPR037923">
    <property type="entry name" value="HTH-like"/>
</dbReference>
<evidence type="ECO:0000313" key="5">
    <source>
        <dbReference type="EMBL" id="UWP61092.1"/>
    </source>
</evidence>
<dbReference type="Pfam" id="PF02311">
    <property type="entry name" value="AraC_binding"/>
    <property type="match status" value="1"/>
</dbReference>
<evidence type="ECO:0000256" key="1">
    <source>
        <dbReference type="ARBA" id="ARBA00023015"/>
    </source>
</evidence>
<dbReference type="PROSITE" id="PS00041">
    <property type="entry name" value="HTH_ARAC_FAMILY_1"/>
    <property type="match status" value="1"/>
</dbReference>
<organism evidence="5 6">
    <name type="scientific">Ruminococcus gauvreauii</name>
    <dbReference type="NCBI Taxonomy" id="438033"/>
    <lineage>
        <taxon>Bacteria</taxon>
        <taxon>Bacillati</taxon>
        <taxon>Bacillota</taxon>
        <taxon>Clostridia</taxon>
        <taxon>Eubacteriales</taxon>
        <taxon>Oscillospiraceae</taxon>
        <taxon>Ruminococcus</taxon>
    </lineage>
</organism>
<evidence type="ECO:0000256" key="2">
    <source>
        <dbReference type="ARBA" id="ARBA00023125"/>
    </source>
</evidence>
<dbReference type="PROSITE" id="PS01124">
    <property type="entry name" value="HTH_ARAC_FAMILY_2"/>
    <property type="match status" value="1"/>
</dbReference>
<sequence>MIRNIRNVPGVMPTSLEYSYNPTNTARELFLYIEYIGHAYCSQDYSVIRTNYCHYLLMYVQSGKAVVSTEKQTYEVEPGEAFLIETQKPHIYGALGSLESYWVHFNGKNFHPFFEHLIMANHNQHVFNLKNNPVFLWKLQDMLSTFEFNKQNPEIVMSAKLYELLGLMLVNSTSGNADNMGELALYINRNYHKPLSLEKLAKRTGLSVSRFCTLFKKETGYSPYQYIKNTRLHASRKYLTSTTCSMDEIASYVGFADASSYIAAFRHKYGITPHQLRKRLNSR</sequence>
<feature type="domain" description="HTH araC/xylS-type" evidence="4">
    <location>
        <begin position="181"/>
        <end position="279"/>
    </location>
</feature>
<protein>
    <submittedName>
        <fullName evidence="5">AraC family transcriptional regulator</fullName>
    </submittedName>
</protein>
<dbReference type="InterPro" id="IPR018060">
    <property type="entry name" value="HTH_AraC"/>
</dbReference>
<evidence type="ECO:0000256" key="3">
    <source>
        <dbReference type="ARBA" id="ARBA00023163"/>
    </source>
</evidence>
<evidence type="ECO:0000259" key="4">
    <source>
        <dbReference type="PROSITE" id="PS01124"/>
    </source>
</evidence>
<keyword evidence="2" id="KW-0238">DNA-binding</keyword>
<dbReference type="InterPro" id="IPR009057">
    <property type="entry name" value="Homeodomain-like_sf"/>
</dbReference>
<gene>
    <name evidence="5" type="ORF">NQ502_08700</name>
</gene>
<dbReference type="PANTHER" id="PTHR43280:SF2">
    <property type="entry name" value="HTH-TYPE TRANSCRIPTIONAL REGULATOR EXSA"/>
    <property type="match status" value="1"/>
</dbReference>
<dbReference type="SUPFAM" id="SSF51215">
    <property type="entry name" value="Regulatory protein AraC"/>
    <property type="match status" value="1"/>
</dbReference>
<accession>A0ABY5VLB2</accession>
<dbReference type="Gene3D" id="2.60.120.280">
    <property type="entry name" value="Regulatory protein AraC"/>
    <property type="match status" value="1"/>
</dbReference>